<evidence type="ECO:0000313" key="2">
    <source>
        <dbReference type="Proteomes" id="UP000003755"/>
    </source>
</evidence>
<dbReference type="STRING" id="537007.BLAHAN_05500"/>
<protein>
    <recommendedName>
        <fullName evidence="3">HNH nuclease domain-containing protein</fullName>
    </recommendedName>
</protein>
<dbReference type="EMBL" id="ABYU02000016">
    <property type="protein sequence ID" value="EEX21872.1"/>
    <property type="molecule type" value="Genomic_DNA"/>
</dbReference>
<dbReference type="AlphaFoldDB" id="C9L7X7"/>
<gene>
    <name evidence="1" type="ORF">BLAHAN_05500</name>
</gene>
<comment type="caution">
    <text evidence="1">The sequence shown here is derived from an EMBL/GenBank/DDBJ whole genome shotgun (WGS) entry which is preliminary data.</text>
</comment>
<dbReference type="HOGENOM" id="CLU_1292341_0_0_9"/>
<keyword evidence="2" id="KW-1185">Reference proteome</keyword>
<dbReference type="InterPro" id="IPR044925">
    <property type="entry name" value="His-Me_finger_sf"/>
</dbReference>
<dbReference type="Gene3D" id="3.90.75.20">
    <property type="match status" value="1"/>
</dbReference>
<reference evidence="1" key="1">
    <citation type="submission" date="2009-09" db="EMBL/GenBank/DDBJ databases">
        <authorList>
            <person name="Weinstock G."/>
            <person name="Sodergren E."/>
            <person name="Clifton S."/>
            <person name="Fulton L."/>
            <person name="Fulton B."/>
            <person name="Courtney L."/>
            <person name="Fronick C."/>
            <person name="Harrison M."/>
            <person name="Strong C."/>
            <person name="Farmer C."/>
            <person name="Delahaunty K."/>
            <person name="Markovic C."/>
            <person name="Hall O."/>
            <person name="Minx P."/>
            <person name="Tomlinson C."/>
            <person name="Mitreva M."/>
            <person name="Nelson J."/>
            <person name="Hou S."/>
            <person name="Wollam A."/>
            <person name="Pepin K.H."/>
            <person name="Johnson M."/>
            <person name="Bhonagiri V."/>
            <person name="Nash W.E."/>
            <person name="Warren W."/>
            <person name="Chinwalla A."/>
            <person name="Mardis E.R."/>
            <person name="Wilson R.K."/>
        </authorList>
    </citation>
    <scope>NUCLEOTIDE SEQUENCE [LARGE SCALE GENOMIC DNA]</scope>
    <source>
        <strain evidence="1">DSM 20583</strain>
    </source>
</reference>
<evidence type="ECO:0008006" key="3">
    <source>
        <dbReference type="Google" id="ProtNLM"/>
    </source>
</evidence>
<proteinExistence type="predicted"/>
<dbReference type="Proteomes" id="UP000003755">
    <property type="component" value="Unassembled WGS sequence"/>
</dbReference>
<sequence>MKAIYEYDTRVIVKFSDDNKASYSVKRYGELLKAVVEQSYNQDEKIWNPYKIDGNETHIYYWEQKNSKIIDILIDTEDLGKVKKYYWQLNVNGYPMSRTHGEKIYLYNLVMNKTDTNTVVDHINRNPLINIKSNLRIVTPQINARNKTTAEKNKEIPFNGVHYNKKRSGKTYRMRIIDLDGNVIDEDFDTLEEAKQKRIFYEQKFGYLRRFND</sequence>
<dbReference type="KEGG" id="bhan:CGC63_09250"/>
<name>C9L7X7_BLAHA</name>
<organism evidence="1 2">
    <name type="scientific">Blautia hansenii DSM 20583</name>
    <dbReference type="NCBI Taxonomy" id="537007"/>
    <lineage>
        <taxon>Bacteria</taxon>
        <taxon>Bacillati</taxon>
        <taxon>Bacillota</taxon>
        <taxon>Clostridia</taxon>
        <taxon>Lachnospirales</taxon>
        <taxon>Lachnospiraceae</taxon>
        <taxon>Blautia</taxon>
    </lineage>
</organism>
<dbReference type="RefSeq" id="WP_003020738.1">
    <property type="nucleotide sequence ID" value="NZ_CP022413.2"/>
</dbReference>
<evidence type="ECO:0000313" key="1">
    <source>
        <dbReference type="EMBL" id="EEX21872.1"/>
    </source>
</evidence>
<accession>C9L7X7</accession>
<dbReference type="SUPFAM" id="SSF54060">
    <property type="entry name" value="His-Me finger endonucleases"/>
    <property type="match status" value="1"/>
</dbReference>